<dbReference type="GO" id="GO:1990904">
    <property type="term" value="C:ribonucleoprotein complex"/>
    <property type="evidence" value="ECO:0007669"/>
    <property type="project" value="UniProtKB-KW"/>
</dbReference>
<protein>
    <recommendedName>
        <fullName evidence="5">50S ribosomal protein L28</fullName>
    </recommendedName>
</protein>
<dbReference type="EMBL" id="MFID01000027">
    <property type="protein sequence ID" value="OGF80826.1"/>
    <property type="molecule type" value="Genomic_DNA"/>
</dbReference>
<keyword evidence="1" id="KW-0689">Ribosomal protein</keyword>
<evidence type="ECO:0000256" key="1">
    <source>
        <dbReference type="ARBA" id="ARBA00022980"/>
    </source>
</evidence>
<evidence type="ECO:0008006" key="5">
    <source>
        <dbReference type="Google" id="ProtNLM"/>
    </source>
</evidence>
<dbReference type="AlphaFoldDB" id="A0A1F5WYU4"/>
<name>A0A1F5WYU4_9BACT</name>
<reference evidence="3 4" key="1">
    <citation type="journal article" date="2016" name="Nat. Commun.">
        <title>Thousands of microbial genomes shed light on interconnected biogeochemical processes in an aquifer system.</title>
        <authorList>
            <person name="Anantharaman K."/>
            <person name="Brown C.T."/>
            <person name="Hug L.A."/>
            <person name="Sharon I."/>
            <person name="Castelle C.J."/>
            <person name="Probst A.J."/>
            <person name="Thomas B.C."/>
            <person name="Singh A."/>
            <person name="Wilkins M.J."/>
            <person name="Karaoz U."/>
            <person name="Brodie E.L."/>
            <person name="Williams K.H."/>
            <person name="Hubbard S.S."/>
            <person name="Banfield J.F."/>
        </authorList>
    </citation>
    <scope>NUCLEOTIDE SEQUENCE [LARGE SCALE GENOMIC DNA]</scope>
</reference>
<evidence type="ECO:0000256" key="2">
    <source>
        <dbReference type="ARBA" id="ARBA00023274"/>
    </source>
</evidence>
<dbReference type="SUPFAM" id="SSF143800">
    <property type="entry name" value="L28p-like"/>
    <property type="match status" value="1"/>
</dbReference>
<gene>
    <name evidence="3" type="ORF">A2930_00415</name>
</gene>
<proteinExistence type="predicted"/>
<dbReference type="GO" id="GO:0005840">
    <property type="term" value="C:ribosome"/>
    <property type="evidence" value="ECO:0007669"/>
    <property type="project" value="UniProtKB-KW"/>
</dbReference>
<sequence>MNMAKACKICGRGSIVMGTRKLLRGHYNLTKTSRKYTNLQWASLPSALLRKRFGGASRIKICTRCMKAGKHLKV</sequence>
<dbReference type="InterPro" id="IPR034704">
    <property type="entry name" value="Ribosomal_bL28/bL31-like_sf"/>
</dbReference>
<organism evidence="3 4">
    <name type="scientific">Candidatus Giovannonibacteria bacterium RIFCSPLOWO2_01_FULL_45_34</name>
    <dbReference type="NCBI Taxonomy" id="1798351"/>
    <lineage>
        <taxon>Bacteria</taxon>
        <taxon>Candidatus Giovannoniibacteriota</taxon>
    </lineage>
</organism>
<dbReference type="STRING" id="1798351.A2930_00415"/>
<evidence type="ECO:0000313" key="4">
    <source>
        <dbReference type="Proteomes" id="UP000178114"/>
    </source>
</evidence>
<dbReference type="Proteomes" id="UP000178114">
    <property type="component" value="Unassembled WGS sequence"/>
</dbReference>
<keyword evidence="2" id="KW-0687">Ribonucleoprotein</keyword>
<comment type="caution">
    <text evidence="3">The sequence shown here is derived from an EMBL/GenBank/DDBJ whole genome shotgun (WGS) entry which is preliminary data.</text>
</comment>
<evidence type="ECO:0000313" key="3">
    <source>
        <dbReference type="EMBL" id="OGF80826.1"/>
    </source>
</evidence>
<accession>A0A1F5WYU4</accession>